<evidence type="ECO:0000313" key="2">
    <source>
        <dbReference type="EMBL" id="ACI54438.1"/>
    </source>
</evidence>
<accession>A0ABF7QK68</accession>
<dbReference type="KEGG" id="rlt:Rleg2_1144"/>
<protein>
    <submittedName>
        <fullName evidence="2">Uncharacterized protein</fullName>
    </submittedName>
</protein>
<reference evidence="2 3" key="1">
    <citation type="journal article" date="2010" name="Stand. Genomic Sci.">
        <title>Complete genome sequence of Rhizobium leguminosarum bv trifolii strain WSM2304, an effective microsymbiont of the South American clover Trifolium polymorphum.</title>
        <authorList>
            <person name="Reeve W."/>
            <person name="O'Hara G."/>
            <person name="Chain P."/>
            <person name="Ardley J."/>
            <person name="Brau L."/>
            <person name="Nandesena K."/>
            <person name="Tiwari R."/>
            <person name="Malfatti S."/>
            <person name="Kiss H."/>
            <person name="Lapidus A."/>
            <person name="Copeland A."/>
            <person name="Nolan M."/>
            <person name="Land M."/>
            <person name="Ivanova N."/>
            <person name="Mavromatis K."/>
            <person name="Markowitz V."/>
            <person name="Kyrpides N."/>
            <person name="Melino V."/>
            <person name="Denton M."/>
            <person name="Yates R."/>
            <person name="Howieson J."/>
        </authorList>
    </citation>
    <scope>NUCLEOTIDE SEQUENCE [LARGE SCALE GENOMIC DNA]</scope>
    <source>
        <strain evidence="2 3">WSM2304</strain>
    </source>
</reference>
<feature type="region of interest" description="Disordered" evidence="1">
    <location>
        <begin position="1"/>
        <end position="22"/>
    </location>
</feature>
<dbReference type="AlphaFoldDB" id="A0ABF7QK68"/>
<feature type="compositionally biased region" description="Polar residues" evidence="1">
    <location>
        <begin position="1"/>
        <end position="11"/>
    </location>
</feature>
<dbReference type="RefSeq" id="WP_012557240.1">
    <property type="nucleotide sequence ID" value="NC_011369.1"/>
</dbReference>
<evidence type="ECO:0000256" key="1">
    <source>
        <dbReference type="SAM" id="MobiDB-lite"/>
    </source>
</evidence>
<sequence>MSPDTTSTTTPKAKPQGKDLLEKARNEEGGYTLIPAKKAQDNDTVEVVEPLIEDGAMVVAKRK</sequence>
<dbReference type="EMBL" id="CP001191">
    <property type="protein sequence ID" value="ACI54438.1"/>
    <property type="molecule type" value="Genomic_DNA"/>
</dbReference>
<keyword evidence="3" id="KW-1185">Reference proteome</keyword>
<dbReference type="Proteomes" id="UP000008330">
    <property type="component" value="Chromosome"/>
</dbReference>
<proteinExistence type="predicted"/>
<name>A0ABF7QK68_RHILW</name>
<evidence type="ECO:0000313" key="3">
    <source>
        <dbReference type="Proteomes" id="UP000008330"/>
    </source>
</evidence>
<organism evidence="2 3">
    <name type="scientific">Rhizobium leguminosarum bv. trifolii (strain WSM2304)</name>
    <dbReference type="NCBI Taxonomy" id="395492"/>
    <lineage>
        <taxon>Bacteria</taxon>
        <taxon>Pseudomonadati</taxon>
        <taxon>Pseudomonadota</taxon>
        <taxon>Alphaproteobacteria</taxon>
        <taxon>Hyphomicrobiales</taxon>
        <taxon>Rhizobiaceae</taxon>
        <taxon>Rhizobium/Agrobacterium group</taxon>
        <taxon>Rhizobium</taxon>
    </lineage>
</organism>
<gene>
    <name evidence="2" type="ordered locus">Rleg2_1144</name>
</gene>